<feature type="domain" description="Integrase core" evidence="1">
    <location>
        <begin position="120"/>
        <end position="289"/>
    </location>
</feature>
<dbReference type="GeneID" id="119740221"/>
<proteinExistence type="predicted"/>
<evidence type="ECO:0000259" key="1">
    <source>
        <dbReference type="Pfam" id="PF24764"/>
    </source>
</evidence>
<dbReference type="GeneID" id="119743612"/>
<evidence type="ECO:0000313" key="3">
    <source>
        <dbReference type="Proteomes" id="UP000887568"/>
    </source>
</evidence>
<dbReference type="InterPro" id="IPR058913">
    <property type="entry name" value="Integrase_dom_put"/>
</dbReference>
<dbReference type="OMA" id="RCTENEH"/>
<dbReference type="AlphaFoldDB" id="A0A914BI45"/>
<name>A0A914BI45_PATMI</name>
<dbReference type="EnsemblMetazoa" id="XM_038220025.1">
    <property type="protein sequence ID" value="XP_038075953.1"/>
    <property type="gene ID" value="LOC119743612"/>
</dbReference>
<protein>
    <recommendedName>
        <fullName evidence="1">Integrase core domain-containing protein</fullName>
    </recommendedName>
</protein>
<dbReference type="OrthoDB" id="5948209at2759"/>
<reference evidence="2" key="1">
    <citation type="submission" date="2022-11" db="UniProtKB">
        <authorList>
            <consortium name="EnsemblMetazoa"/>
        </authorList>
    </citation>
    <scope>IDENTIFICATION</scope>
</reference>
<dbReference type="Pfam" id="PF24764">
    <property type="entry name" value="rva_4"/>
    <property type="match status" value="1"/>
</dbReference>
<accession>A0A914BI45</accession>
<keyword evidence="3" id="KW-1185">Reference proteome</keyword>
<dbReference type="PANTHER" id="PTHR46791:SF13">
    <property type="entry name" value="CLR5 DOMAIN-CONTAINING PROTEIN"/>
    <property type="match status" value="1"/>
</dbReference>
<evidence type="ECO:0000313" key="2">
    <source>
        <dbReference type="EnsemblMetazoa" id="XP_038075953.1"/>
    </source>
</evidence>
<dbReference type="RefSeq" id="XP_038071378.1">
    <property type="nucleotide sequence ID" value="XM_038215450.1"/>
</dbReference>
<organism evidence="2 3">
    <name type="scientific">Patiria miniata</name>
    <name type="common">Bat star</name>
    <name type="synonym">Asterina miniata</name>
    <dbReference type="NCBI Taxonomy" id="46514"/>
    <lineage>
        <taxon>Eukaryota</taxon>
        <taxon>Metazoa</taxon>
        <taxon>Echinodermata</taxon>
        <taxon>Eleutherozoa</taxon>
        <taxon>Asterozoa</taxon>
        <taxon>Asteroidea</taxon>
        <taxon>Valvatacea</taxon>
        <taxon>Valvatida</taxon>
        <taxon>Asterinidae</taxon>
        <taxon>Patiria</taxon>
    </lineage>
</organism>
<dbReference type="RefSeq" id="XP_038075953.1">
    <property type="nucleotide sequence ID" value="XM_038220025.1"/>
</dbReference>
<sequence>MDQDIIATYFHLGLSYTEILYALALNHRIVISLRTLKRRLRQQRLFRRKHFTDILEVADFIFDQINESGIMHGYRWMHLKCLQAGKVVQRDTVYAVMKILDPDGLQLRRRGRLIRREYFARGPNYLWHLDSYDKLKTYGLRINGCIDGFSRQIVWLNVYRTSSDPKVIAGYYMEAVSAMEGCPSMIRGDMGTENGRVAMMQEFLSEQNSFIYGKSTHNQRIEAFWCMLRKECTQFWIDALKTLKDVGDFTGDSLDTGLVQFCFMSLVQNDLDRMSSVWNCHRIRRSKNQNVPNGRPVVLFSMPELFGRRDYLKPVDQEHIEACCTECTFRDGLPCDEELFELFIIYMTEHSLEHPGNVEQALQLYHALRDAIRQDLEQ</sequence>
<dbReference type="EnsemblMetazoa" id="XM_038215450.1">
    <property type="protein sequence ID" value="XP_038071378.1"/>
    <property type="gene ID" value="LOC119740221"/>
</dbReference>
<dbReference type="Proteomes" id="UP000887568">
    <property type="component" value="Unplaced"/>
</dbReference>
<dbReference type="PANTHER" id="PTHR46791">
    <property type="entry name" value="EXPRESSED PROTEIN"/>
    <property type="match status" value="1"/>
</dbReference>